<proteinExistence type="predicted"/>
<sequence>MFSLDYFAAGLEAFAGKFSSLSQGILSQELNFKTLTLFALIFFSSFYLFSTVRFCVRLMLMQLCITITAILSIPLCIICAITGYRGKSHHLTGRFYSFLSQLMFNHRYYILDDEVLRDLKNTPVIYIGNHQSSLDISSLGAIFPDNCSVMAKKSLQYVPLVGLYLWLSSTFFIDRNNHAKAIATTSALAKNMQEKKLSVFIYPEGTRSGLEEPTLLPFKKGAFHLALETGFPIVPIVFSNTNNLFCFKHCRFESGGMGIKVLKPICTQGKTKENIQELIDEAQTAMADCLKEISAIDYNKL</sequence>
<gene>
    <name evidence="1" type="primary">SLC1_4</name>
    <name evidence="1" type="ORF">DSO57_1035972</name>
</gene>
<dbReference type="EMBL" id="QTSX02007432">
    <property type="protein sequence ID" value="KAJ9048341.1"/>
    <property type="molecule type" value="Genomic_DNA"/>
</dbReference>
<keyword evidence="1" id="KW-0808">Transferase</keyword>
<reference evidence="1" key="1">
    <citation type="submission" date="2022-04" db="EMBL/GenBank/DDBJ databases">
        <title>Genome of the entomopathogenic fungus Entomophthora muscae.</title>
        <authorList>
            <person name="Elya C."/>
            <person name="Lovett B.R."/>
            <person name="Lee E."/>
            <person name="Macias A.M."/>
            <person name="Hajek A.E."/>
            <person name="De Bivort B.L."/>
            <person name="Kasson M.T."/>
            <person name="De Fine Licht H.H."/>
            <person name="Stajich J.E."/>
        </authorList>
    </citation>
    <scope>NUCLEOTIDE SEQUENCE</scope>
    <source>
        <strain evidence="1">Berkeley</strain>
    </source>
</reference>
<protein>
    <submittedName>
        <fullName evidence="1">1-acylglycerol-3-phosphate O-acyltransferase</fullName>
        <ecNumber evidence="1">2.3.1.51</ecNumber>
    </submittedName>
</protein>
<dbReference type="EC" id="2.3.1.51" evidence="1"/>
<accession>A0ACC2RE55</accession>
<evidence type="ECO:0000313" key="1">
    <source>
        <dbReference type="EMBL" id="KAJ9048341.1"/>
    </source>
</evidence>
<name>A0ACC2RE55_9FUNG</name>
<comment type="caution">
    <text evidence="1">The sequence shown here is derived from an EMBL/GenBank/DDBJ whole genome shotgun (WGS) entry which is preliminary data.</text>
</comment>
<keyword evidence="2" id="KW-1185">Reference proteome</keyword>
<organism evidence="1 2">
    <name type="scientific">Entomophthora muscae</name>
    <dbReference type="NCBI Taxonomy" id="34485"/>
    <lineage>
        <taxon>Eukaryota</taxon>
        <taxon>Fungi</taxon>
        <taxon>Fungi incertae sedis</taxon>
        <taxon>Zoopagomycota</taxon>
        <taxon>Entomophthoromycotina</taxon>
        <taxon>Entomophthoromycetes</taxon>
        <taxon>Entomophthorales</taxon>
        <taxon>Entomophthoraceae</taxon>
        <taxon>Entomophthora</taxon>
    </lineage>
</organism>
<keyword evidence="1" id="KW-0012">Acyltransferase</keyword>
<dbReference type="Proteomes" id="UP001165960">
    <property type="component" value="Unassembled WGS sequence"/>
</dbReference>
<evidence type="ECO:0000313" key="2">
    <source>
        <dbReference type="Proteomes" id="UP001165960"/>
    </source>
</evidence>